<evidence type="ECO:0000259" key="17">
    <source>
        <dbReference type="PROSITE" id="PS51186"/>
    </source>
</evidence>
<evidence type="ECO:0000256" key="1">
    <source>
        <dbReference type="ARBA" id="ARBA00022679"/>
    </source>
</evidence>
<reference evidence="18" key="3">
    <citation type="submission" date="2025-09" db="UniProtKB">
        <authorList>
            <consortium name="Ensembl"/>
        </authorList>
    </citation>
    <scope>IDENTIFICATION</scope>
</reference>
<evidence type="ECO:0000313" key="18">
    <source>
        <dbReference type="Ensembl" id="ENSCINP00000021531.3"/>
    </source>
</evidence>
<dbReference type="HOGENOM" id="CLU_013985_7_1_1"/>
<evidence type="ECO:0000256" key="11">
    <source>
        <dbReference type="ARBA" id="ARBA00042743"/>
    </source>
</evidence>
<dbReference type="PANTHER" id="PTHR45910:SF1">
    <property type="entry name" value="N-ALPHA-ACETYLTRANSFERASE 20"/>
    <property type="match status" value="1"/>
</dbReference>
<keyword evidence="19" id="KW-1185">Reference proteome</keyword>
<dbReference type="InterPro" id="IPR016181">
    <property type="entry name" value="Acyl_CoA_acyltransferase"/>
</dbReference>
<reference evidence="18" key="2">
    <citation type="submission" date="2025-08" db="UniProtKB">
        <authorList>
            <consortium name="Ensembl"/>
        </authorList>
    </citation>
    <scope>IDENTIFICATION</scope>
</reference>
<evidence type="ECO:0000256" key="9">
    <source>
        <dbReference type="ARBA" id="ARBA00042702"/>
    </source>
</evidence>
<evidence type="ECO:0000256" key="16">
    <source>
        <dbReference type="ARBA" id="ARBA00048890"/>
    </source>
</evidence>
<dbReference type="AlphaFoldDB" id="F7AZA1"/>
<evidence type="ECO:0000256" key="14">
    <source>
        <dbReference type="ARBA" id="ARBA00047402"/>
    </source>
</evidence>
<dbReference type="PROSITE" id="PS51186">
    <property type="entry name" value="GNAT"/>
    <property type="match status" value="1"/>
</dbReference>
<accession>A0A1W2WC58</accession>
<evidence type="ECO:0000256" key="6">
    <source>
        <dbReference type="ARBA" id="ARBA00039529"/>
    </source>
</evidence>
<organism evidence="18 19">
    <name type="scientific">Ciona intestinalis</name>
    <name type="common">Transparent sea squirt</name>
    <name type="synonym">Ascidia intestinalis</name>
    <dbReference type="NCBI Taxonomy" id="7719"/>
    <lineage>
        <taxon>Eukaryota</taxon>
        <taxon>Metazoa</taxon>
        <taxon>Chordata</taxon>
        <taxon>Tunicata</taxon>
        <taxon>Ascidiacea</taxon>
        <taxon>Phlebobranchia</taxon>
        <taxon>Cionidae</taxon>
        <taxon>Ciona</taxon>
    </lineage>
</organism>
<evidence type="ECO:0000256" key="4">
    <source>
        <dbReference type="ARBA" id="ARBA00038748"/>
    </source>
</evidence>
<keyword evidence="1" id="KW-0808">Transferase</keyword>
<dbReference type="STRING" id="7719.ENSCINP00000021531"/>
<dbReference type="GeneTree" id="ENSGT00550000075046"/>
<comment type="catalytic activity">
    <reaction evidence="14">
        <text>N-terminal L-methionyl-L-asparaginyl-[protein] + acetyl-CoA = N-terminal N(alpha)-acetyl-L-methionyl-L-asparaginyl-[protein] + CoA + H(+)</text>
        <dbReference type="Rhea" id="RHEA:50484"/>
        <dbReference type="Rhea" id="RHEA-COMP:12694"/>
        <dbReference type="Rhea" id="RHEA-COMP:12695"/>
        <dbReference type="ChEBI" id="CHEBI:15378"/>
        <dbReference type="ChEBI" id="CHEBI:57287"/>
        <dbReference type="ChEBI" id="CHEBI:57288"/>
        <dbReference type="ChEBI" id="CHEBI:133356"/>
        <dbReference type="ChEBI" id="CHEBI:133358"/>
        <dbReference type="EC" id="2.3.1.254"/>
    </reaction>
</comment>
<dbReference type="CDD" id="cd04301">
    <property type="entry name" value="NAT_SF"/>
    <property type="match status" value="1"/>
</dbReference>
<proteinExistence type="inferred from homology"/>
<comment type="function">
    <text evidence="12">Catalytic subunit of the NatB complex which catalyzes acetylation of the N-terminal methionine residues of peptides beginning with Met-Asp, Met-Glu, Met-Asn and Met-Gln. Proteins with cell cycle functions are overrepresented in the pool of NatB substrates. Required for maintaining the structure and function of actomyosin fibers and for proper cellular migration.</text>
</comment>
<gene>
    <name evidence="18" type="primary">LOC100179502</name>
</gene>
<accession>F7AZA1</accession>
<comment type="catalytic activity">
    <reaction evidence="16">
        <text>N-terminal L-methionyl-L-glutamyl-[protein] + acetyl-CoA = N-terminal N(alpha)-acetyl-L-methionyl-L-glutamyl-[protein] + CoA + H(+)</text>
        <dbReference type="Rhea" id="RHEA:50488"/>
        <dbReference type="Rhea" id="RHEA-COMP:12696"/>
        <dbReference type="Rhea" id="RHEA-COMP:12697"/>
        <dbReference type="ChEBI" id="CHEBI:15378"/>
        <dbReference type="ChEBI" id="CHEBI:57287"/>
        <dbReference type="ChEBI" id="CHEBI:57288"/>
        <dbReference type="ChEBI" id="CHEBI:133359"/>
        <dbReference type="ChEBI" id="CHEBI:133360"/>
        <dbReference type="EC" id="2.3.1.254"/>
    </reaction>
</comment>
<comment type="subunit">
    <text evidence="4">Component of the N-terminal acetyltransferase B (NatB) complex which is composed of NAA20 and NAA25.</text>
</comment>
<evidence type="ECO:0000313" key="19">
    <source>
        <dbReference type="Proteomes" id="UP000008144"/>
    </source>
</evidence>
<evidence type="ECO:0000256" key="15">
    <source>
        <dbReference type="ARBA" id="ARBA00048177"/>
    </source>
</evidence>
<feature type="domain" description="N-acetyltransferase" evidence="17">
    <location>
        <begin position="2"/>
        <end position="156"/>
    </location>
</feature>
<dbReference type="FunFam" id="3.40.630.30:FF:000065">
    <property type="entry name" value="N-terminal acetyltransferase complex ARD1 subunit homolog"/>
    <property type="match status" value="1"/>
</dbReference>
<evidence type="ECO:0000256" key="5">
    <source>
        <dbReference type="ARBA" id="ARBA00039120"/>
    </source>
</evidence>
<reference evidence="19" key="1">
    <citation type="journal article" date="2002" name="Science">
        <title>The draft genome of Ciona intestinalis: insights into chordate and vertebrate origins.</title>
        <authorList>
            <person name="Dehal P."/>
            <person name="Satou Y."/>
            <person name="Campbell R.K."/>
            <person name="Chapman J."/>
            <person name="Degnan B."/>
            <person name="De Tomaso A."/>
            <person name="Davidson B."/>
            <person name="Di Gregorio A."/>
            <person name="Gelpke M."/>
            <person name="Goodstein D.M."/>
            <person name="Harafuji N."/>
            <person name="Hastings K.E."/>
            <person name="Ho I."/>
            <person name="Hotta K."/>
            <person name="Huang W."/>
            <person name="Kawashima T."/>
            <person name="Lemaire P."/>
            <person name="Martinez D."/>
            <person name="Meinertzhagen I.A."/>
            <person name="Necula S."/>
            <person name="Nonaka M."/>
            <person name="Putnam N."/>
            <person name="Rash S."/>
            <person name="Saiga H."/>
            <person name="Satake M."/>
            <person name="Terry A."/>
            <person name="Yamada L."/>
            <person name="Wang H.G."/>
            <person name="Awazu S."/>
            <person name="Azumi K."/>
            <person name="Boore J."/>
            <person name="Branno M."/>
            <person name="Chin-Bow S."/>
            <person name="DeSantis R."/>
            <person name="Doyle S."/>
            <person name="Francino P."/>
            <person name="Keys D.N."/>
            <person name="Haga S."/>
            <person name="Hayashi H."/>
            <person name="Hino K."/>
            <person name="Imai K.S."/>
            <person name="Inaba K."/>
            <person name="Kano S."/>
            <person name="Kobayashi K."/>
            <person name="Kobayashi M."/>
            <person name="Lee B.I."/>
            <person name="Makabe K.W."/>
            <person name="Manohar C."/>
            <person name="Matassi G."/>
            <person name="Medina M."/>
            <person name="Mochizuki Y."/>
            <person name="Mount S."/>
            <person name="Morishita T."/>
            <person name="Miura S."/>
            <person name="Nakayama A."/>
            <person name="Nishizaka S."/>
            <person name="Nomoto H."/>
            <person name="Ohta F."/>
            <person name="Oishi K."/>
            <person name="Rigoutsos I."/>
            <person name="Sano M."/>
            <person name="Sasaki A."/>
            <person name="Sasakura Y."/>
            <person name="Shoguchi E."/>
            <person name="Shin-i T."/>
            <person name="Spagnuolo A."/>
            <person name="Stainier D."/>
            <person name="Suzuki M.M."/>
            <person name="Tassy O."/>
            <person name="Takatori N."/>
            <person name="Tokuoka M."/>
            <person name="Yagi K."/>
            <person name="Yoshizaki F."/>
            <person name="Wada S."/>
            <person name="Zhang C."/>
            <person name="Hyatt P.D."/>
            <person name="Larimer F."/>
            <person name="Detter C."/>
            <person name="Doggett N."/>
            <person name="Glavina T."/>
            <person name="Hawkins T."/>
            <person name="Richardson P."/>
            <person name="Lucas S."/>
            <person name="Kohara Y."/>
            <person name="Levine M."/>
            <person name="Satoh N."/>
            <person name="Rokhsar D.S."/>
        </authorList>
    </citation>
    <scope>NUCLEOTIDE SEQUENCE [LARGE SCALE GENOMIC DNA]</scope>
</reference>
<dbReference type="SUPFAM" id="SSF55729">
    <property type="entry name" value="Acyl-CoA N-acyltransferases (Nat)"/>
    <property type="match status" value="1"/>
</dbReference>
<dbReference type="InParanoid" id="F7AZA1"/>
<dbReference type="Ensembl" id="ENSCINT00000021531.3">
    <property type="protein sequence ID" value="ENSCINP00000021531.3"/>
    <property type="gene ID" value="ENSCING00000010954.3"/>
</dbReference>
<evidence type="ECO:0000256" key="7">
    <source>
        <dbReference type="ARBA" id="ARBA00041220"/>
    </source>
</evidence>
<dbReference type="InterPro" id="IPR000182">
    <property type="entry name" value="GNAT_dom"/>
</dbReference>
<dbReference type="FunCoup" id="F7AZA1">
    <property type="interactions" value="420"/>
</dbReference>
<protein>
    <recommendedName>
        <fullName evidence="6">N-alpha-acetyltransferase 20</fullName>
        <ecNumber evidence="5">2.3.1.254</ecNumber>
    </recommendedName>
    <alternativeName>
        <fullName evidence="10">Methionine N-acetyltransferase</fullName>
    </alternativeName>
    <alternativeName>
        <fullName evidence="7">N-acetyltransferase 5</fullName>
    </alternativeName>
    <alternativeName>
        <fullName evidence="11">N-terminal acetyltransferase B complex catalytic subunit NAA20</fullName>
    </alternativeName>
    <alternativeName>
        <fullName evidence="9">N-terminal acetyltransferase B complex catalytic subunit NAT5</fullName>
    </alternativeName>
    <alternativeName>
        <fullName evidence="8">NatB catalytic subunit</fullName>
    </alternativeName>
</protein>
<dbReference type="InterPro" id="IPR051646">
    <property type="entry name" value="NatB_acetyltransferase_subunit"/>
</dbReference>
<dbReference type="KEGG" id="cin:100179502"/>
<sequence>MTLYRPFTCEDMLKFNRVNLDPLTETYAVGFYLQYLAKWPEYFMVAESPGGDIMGYIMGKVEGRTSDDWHGHVTALSVSSEYRRIRLAAELMQHLEDVSEKKKAMFVDLFVRKSNQVAVKMYEKLGYIVYRTVLDYYSSPNGEADEDAYDMRKPTSWDVNRKSIVTEKKVILPEELN</sequence>
<dbReference type="Pfam" id="PF00583">
    <property type="entry name" value="Acetyltransf_1"/>
    <property type="match status" value="1"/>
</dbReference>
<dbReference type="OMA" id="EQHPSMR"/>
<dbReference type="PANTHER" id="PTHR45910">
    <property type="entry name" value="N-ALPHA-ACETYLTRANSFERASE 20"/>
    <property type="match status" value="1"/>
</dbReference>
<dbReference type="Gene3D" id="3.40.630.30">
    <property type="match status" value="1"/>
</dbReference>
<name>F7AZA1_CIOIN</name>
<evidence type="ECO:0000256" key="13">
    <source>
        <dbReference type="ARBA" id="ARBA00047385"/>
    </source>
</evidence>
<dbReference type="GO" id="GO:0120518">
    <property type="term" value="F:protein N-terminal-methionine acetyltransferase activity"/>
    <property type="evidence" value="ECO:0007669"/>
    <property type="project" value="UniProtKB-EC"/>
</dbReference>
<evidence type="ECO:0000256" key="12">
    <source>
        <dbReference type="ARBA" id="ARBA00046112"/>
    </source>
</evidence>
<dbReference type="GeneID" id="100179502"/>
<evidence type="ECO:0000256" key="8">
    <source>
        <dbReference type="ARBA" id="ARBA00042295"/>
    </source>
</evidence>
<dbReference type="RefSeq" id="XP_002128688.1">
    <property type="nucleotide sequence ID" value="XM_002128652.5"/>
</dbReference>
<comment type="catalytic activity">
    <reaction evidence="15">
        <text>N-terminal L-methionyl-L-glutaminyl-[protein] + acetyl-CoA = N-terminal N(alpha)-acetyl-L-methionyl-L-glutaminyl-[protein] + CoA + H(+)</text>
        <dbReference type="Rhea" id="RHEA:50492"/>
        <dbReference type="Rhea" id="RHEA-COMP:12698"/>
        <dbReference type="Rhea" id="RHEA-COMP:12699"/>
        <dbReference type="ChEBI" id="CHEBI:15378"/>
        <dbReference type="ChEBI" id="CHEBI:57287"/>
        <dbReference type="ChEBI" id="CHEBI:57288"/>
        <dbReference type="ChEBI" id="CHEBI:133361"/>
        <dbReference type="ChEBI" id="CHEBI:133362"/>
        <dbReference type="EC" id="2.3.1.254"/>
    </reaction>
</comment>
<keyword evidence="2" id="KW-0012">Acyltransferase</keyword>
<dbReference type="GO" id="GO:0032956">
    <property type="term" value="P:regulation of actin cytoskeleton organization"/>
    <property type="evidence" value="ECO:0000318"/>
    <property type="project" value="GO_Central"/>
</dbReference>
<dbReference type="GO" id="GO:0004596">
    <property type="term" value="F:protein-N-terminal amino-acid acetyltransferase activity"/>
    <property type="evidence" value="ECO:0000318"/>
    <property type="project" value="GO_Central"/>
</dbReference>
<evidence type="ECO:0000256" key="2">
    <source>
        <dbReference type="ARBA" id="ARBA00023315"/>
    </source>
</evidence>
<dbReference type="OrthoDB" id="10264728at2759"/>
<evidence type="ECO:0000256" key="3">
    <source>
        <dbReference type="ARBA" id="ARBA00025786"/>
    </source>
</evidence>
<comment type="similarity">
    <text evidence="3">Belongs to the acetyltransferase family. ARD1 subfamily.</text>
</comment>
<dbReference type="Proteomes" id="UP000008144">
    <property type="component" value="Unassembled WGS sequence"/>
</dbReference>
<evidence type="ECO:0000256" key="10">
    <source>
        <dbReference type="ARBA" id="ARBA00042723"/>
    </source>
</evidence>
<dbReference type="GO" id="GO:0031416">
    <property type="term" value="C:NatB complex"/>
    <property type="evidence" value="ECO:0000318"/>
    <property type="project" value="GO_Central"/>
</dbReference>
<dbReference type="EC" id="2.3.1.254" evidence="5"/>
<comment type="catalytic activity">
    <reaction evidence="13">
        <text>N-terminal L-methionyl-L-aspartyl-[protein] + acetyl-CoA = N-terminal N(alpha)-acetyl-L-methionyl-L-aspartyl-[protein] + CoA + H(+)</text>
        <dbReference type="Rhea" id="RHEA:50480"/>
        <dbReference type="Rhea" id="RHEA-COMP:12692"/>
        <dbReference type="Rhea" id="RHEA-COMP:12693"/>
        <dbReference type="ChEBI" id="CHEBI:15378"/>
        <dbReference type="ChEBI" id="CHEBI:57287"/>
        <dbReference type="ChEBI" id="CHEBI:57288"/>
        <dbReference type="ChEBI" id="CHEBI:133045"/>
        <dbReference type="ChEBI" id="CHEBI:133063"/>
        <dbReference type="EC" id="2.3.1.254"/>
    </reaction>
</comment>